<comment type="caution">
    <text evidence="1">The sequence shown here is derived from an EMBL/GenBank/DDBJ whole genome shotgun (WGS) entry which is preliminary data.</text>
</comment>
<gene>
    <name evidence="1" type="ORF">GCM10011482_24790</name>
</gene>
<dbReference type="RefSeq" id="WP_188368646.1">
    <property type="nucleotide sequence ID" value="NZ_BMDT01000021.1"/>
</dbReference>
<evidence type="ECO:0000313" key="2">
    <source>
        <dbReference type="Proteomes" id="UP000622610"/>
    </source>
</evidence>
<dbReference type="Pfam" id="PF05014">
    <property type="entry name" value="Nuc_deoxyrib_tr"/>
    <property type="match status" value="1"/>
</dbReference>
<dbReference type="EMBL" id="BMDT01000021">
    <property type="protein sequence ID" value="GGI66825.1"/>
    <property type="molecule type" value="Genomic_DNA"/>
</dbReference>
<protein>
    <submittedName>
        <fullName evidence="1">Nucleoside deoxyribosyltransferase</fullName>
    </submittedName>
</protein>
<dbReference type="PANTHER" id="PTHR15364">
    <property type="entry name" value="2'-DEOXYNUCLEOSIDE 5'-PHOSPHATE N-HYDROLASE 1"/>
    <property type="match status" value="1"/>
</dbReference>
<dbReference type="PANTHER" id="PTHR15364:SF0">
    <property type="entry name" value="2'-DEOXYNUCLEOSIDE 5'-PHOSPHATE N-HYDROLASE 1"/>
    <property type="match status" value="1"/>
</dbReference>
<dbReference type="GO" id="GO:0009159">
    <property type="term" value="P:deoxyribonucleoside monophosphate catabolic process"/>
    <property type="evidence" value="ECO:0007669"/>
    <property type="project" value="TreeGrafter"/>
</dbReference>
<dbReference type="InterPro" id="IPR007710">
    <property type="entry name" value="Nucleoside_deoxyribTrfase"/>
</dbReference>
<dbReference type="Gene3D" id="3.40.50.450">
    <property type="match status" value="1"/>
</dbReference>
<organism evidence="1 2">
    <name type="scientific">Enterococcus alcedinis</name>
    <dbReference type="NCBI Taxonomy" id="1274384"/>
    <lineage>
        <taxon>Bacteria</taxon>
        <taxon>Bacillati</taxon>
        <taxon>Bacillota</taxon>
        <taxon>Bacilli</taxon>
        <taxon>Lactobacillales</taxon>
        <taxon>Enterococcaceae</taxon>
        <taxon>Enterococcus</taxon>
    </lineage>
</organism>
<evidence type="ECO:0000313" key="1">
    <source>
        <dbReference type="EMBL" id="GGI66825.1"/>
    </source>
</evidence>
<sequence>MKIYFAAPMFAESERLYNEMLVANIRQVLPELQIYLPQENGAINDKMAYANSVMIAEADTKEVLNSDLMIAVLDGVSIDAGVASEIGVAYAKNIPVIGLYTDSRQQGGEHPDKLAALTEIGENQFHYLNLYTTGLIKLNGVIVSSKEALISEISKRL</sequence>
<dbReference type="InterPro" id="IPR051239">
    <property type="entry name" value="2'-dNMP_N-hydrolase"/>
</dbReference>
<dbReference type="GO" id="GO:0070694">
    <property type="term" value="F:5-hydroxymethyl-dUMP N-hydrolase activity"/>
    <property type="evidence" value="ECO:0007669"/>
    <property type="project" value="TreeGrafter"/>
</dbReference>
<dbReference type="SUPFAM" id="SSF52309">
    <property type="entry name" value="N-(deoxy)ribosyltransferase-like"/>
    <property type="match status" value="1"/>
</dbReference>
<accession>A0A917JJ49</accession>
<dbReference type="AlphaFoldDB" id="A0A917JJ49"/>
<proteinExistence type="predicted"/>
<reference evidence="1" key="2">
    <citation type="submission" date="2020-09" db="EMBL/GenBank/DDBJ databases">
        <authorList>
            <person name="Sun Q."/>
            <person name="Sedlacek I."/>
        </authorList>
    </citation>
    <scope>NUCLEOTIDE SEQUENCE</scope>
    <source>
        <strain evidence="1">CCM 8433</strain>
    </source>
</reference>
<reference evidence="1" key="1">
    <citation type="journal article" date="2014" name="Int. J. Syst. Evol. Microbiol.">
        <title>Complete genome sequence of Corynebacterium casei LMG S-19264T (=DSM 44701T), isolated from a smear-ripened cheese.</title>
        <authorList>
            <consortium name="US DOE Joint Genome Institute (JGI-PGF)"/>
            <person name="Walter F."/>
            <person name="Albersmeier A."/>
            <person name="Kalinowski J."/>
            <person name="Ruckert C."/>
        </authorList>
    </citation>
    <scope>NUCLEOTIDE SEQUENCE</scope>
    <source>
        <strain evidence="1">CCM 8433</strain>
    </source>
</reference>
<dbReference type="Proteomes" id="UP000622610">
    <property type="component" value="Unassembled WGS sequence"/>
</dbReference>
<name>A0A917JJ49_9ENTE</name>
<keyword evidence="2" id="KW-1185">Reference proteome</keyword>